<feature type="domain" description="Cyclic nucleotide-binding" evidence="4">
    <location>
        <begin position="16"/>
        <end position="126"/>
    </location>
</feature>
<evidence type="ECO:0000259" key="5">
    <source>
        <dbReference type="PROSITE" id="PS51063"/>
    </source>
</evidence>
<dbReference type="InterPro" id="IPR018488">
    <property type="entry name" value="cNMP-bd_CS"/>
</dbReference>
<dbReference type="PROSITE" id="PS50042">
    <property type="entry name" value="CNMP_BINDING_3"/>
    <property type="match status" value="1"/>
</dbReference>
<dbReference type="Pfam" id="PF00027">
    <property type="entry name" value="cNMP_binding"/>
    <property type="match status" value="1"/>
</dbReference>
<dbReference type="PROSITE" id="PS51063">
    <property type="entry name" value="HTH_CRP_2"/>
    <property type="match status" value="1"/>
</dbReference>
<dbReference type="GO" id="GO:0003700">
    <property type="term" value="F:DNA-binding transcription factor activity"/>
    <property type="evidence" value="ECO:0007669"/>
    <property type="project" value="TreeGrafter"/>
</dbReference>
<keyword evidence="1" id="KW-0805">Transcription regulation</keyword>
<protein>
    <submittedName>
        <fullName evidence="6">CRP-like cAMP-binding protein</fullName>
    </submittedName>
</protein>
<evidence type="ECO:0000313" key="6">
    <source>
        <dbReference type="EMBL" id="PPK70406.1"/>
    </source>
</evidence>
<dbReference type="EMBL" id="PTIX01000002">
    <property type="protein sequence ID" value="PPK70406.1"/>
    <property type="molecule type" value="Genomic_DNA"/>
</dbReference>
<evidence type="ECO:0000313" key="7">
    <source>
        <dbReference type="Proteomes" id="UP000239203"/>
    </source>
</evidence>
<dbReference type="InterPro" id="IPR014710">
    <property type="entry name" value="RmlC-like_jellyroll"/>
</dbReference>
<evidence type="ECO:0000256" key="2">
    <source>
        <dbReference type="ARBA" id="ARBA00023125"/>
    </source>
</evidence>
<dbReference type="Proteomes" id="UP000239203">
    <property type="component" value="Unassembled WGS sequence"/>
</dbReference>
<dbReference type="PANTHER" id="PTHR24567:SF68">
    <property type="entry name" value="DNA-BINDING TRANSCRIPTIONAL DUAL REGULATOR CRP"/>
    <property type="match status" value="1"/>
</dbReference>
<proteinExistence type="predicted"/>
<feature type="domain" description="HTH crp-type" evidence="5">
    <location>
        <begin position="157"/>
        <end position="230"/>
    </location>
</feature>
<dbReference type="CDD" id="cd00038">
    <property type="entry name" value="CAP_ED"/>
    <property type="match status" value="1"/>
</dbReference>
<dbReference type="InterPro" id="IPR050397">
    <property type="entry name" value="Env_Response_Regulators"/>
</dbReference>
<dbReference type="Pfam" id="PF13545">
    <property type="entry name" value="HTH_Crp_2"/>
    <property type="match status" value="1"/>
</dbReference>
<dbReference type="PANTHER" id="PTHR24567">
    <property type="entry name" value="CRP FAMILY TRANSCRIPTIONAL REGULATORY PROTEIN"/>
    <property type="match status" value="1"/>
</dbReference>
<gene>
    <name evidence="6" type="ORF">CLV40_102321</name>
</gene>
<comment type="caution">
    <text evidence="6">The sequence shown here is derived from an EMBL/GenBank/DDBJ whole genome shotgun (WGS) entry which is preliminary data.</text>
</comment>
<evidence type="ECO:0000256" key="1">
    <source>
        <dbReference type="ARBA" id="ARBA00023015"/>
    </source>
</evidence>
<dbReference type="OrthoDB" id="41390at2"/>
<keyword evidence="3" id="KW-0804">Transcription</keyword>
<dbReference type="InterPro" id="IPR018490">
    <property type="entry name" value="cNMP-bd_dom_sf"/>
</dbReference>
<name>A0A2S6GZ14_9PSEU</name>
<organism evidence="6 7">
    <name type="scientific">Actinokineospora auranticolor</name>
    <dbReference type="NCBI Taxonomy" id="155976"/>
    <lineage>
        <taxon>Bacteria</taxon>
        <taxon>Bacillati</taxon>
        <taxon>Actinomycetota</taxon>
        <taxon>Actinomycetes</taxon>
        <taxon>Pseudonocardiales</taxon>
        <taxon>Pseudonocardiaceae</taxon>
        <taxon>Actinokineospora</taxon>
    </lineage>
</organism>
<keyword evidence="7" id="KW-1185">Reference proteome</keyword>
<dbReference type="AlphaFoldDB" id="A0A2S6GZ14"/>
<dbReference type="InterPro" id="IPR000595">
    <property type="entry name" value="cNMP-bd_dom"/>
</dbReference>
<accession>A0A2S6GZ14</accession>
<sequence>MTGRPQPPGSWLRGTFLARLDTDTRGELLRLGTSRTISAGASFITQGMHGSDVFLLRAPTGPRAAFAKVSGVMANGSETLLAIRVAGDVVGEGAMFHADGTRSATVTACADIAVQSIARDTFLGFLSTYPKAYFALCALISECRDFANRRRLDFAAYSVKARLARVIFELLTVHGVPHGHGKKLGIELSQEELGKLVGAKPDSARDAMRRLRAEGLVQVRYRGVSAPDLDALLAAAEMD</sequence>
<dbReference type="InterPro" id="IPR036390">
    <property type="entry name" value="WH_DNA-bd_sf"/>
</dbReference>
<dbReference type="GO" id="GO:0005829">
    <property type="term" value="C:cytosol"/>
    <property type="evidence" value="ECO:0007669"/>
    <property type="project" value="TreeGrafter"/>
</dbReference>
<evidence type="ECO:0000256" key="3">
    <source>
        <dbReference type="ARBA" id="ARBA00023163"/>
    </source>
</evidence>
<dbReference type="SUPFAM" id="SSF46785">
    <property type="entry name" value="Winged helix' DNA-binding domain"/>
    <property type="match status" value="1"/>
</dbReference>
<keyword evidence="2" id="KW-0238">DNA-binding</keyword>
<evidence type="ECO:0000259" key="4">
    <source>
        <dbReference type="PROSITE" id="PS50042"/>
    </source>
</evidence>
<dbReference type="InterPro" id="IPR012318">
    <property type="entry name" value="HTH_CRP"/>
</dbReference>
<dbReference type="SMART" id="SM00100">
    <property type="entry name" value="cNMP"/>
    <property type="match status" value="1"/>
</dbReference>
<dbReference type="SUPFAM" id="SSF51206">
    <property type="entry name" value="cAMP-binding domain-like"/>
    <property type="match status" value="1"/>
</dbReference>
<reference evidence="6 7" key="1">
    <citation type="submission" date="2018-02" db="EMBL/GenBank/DDBJ databases">
        <title>Genomic Encyclopedia of Archaeal and Bacterial Type Strains, Phase II (KMG-II): from individual species to whole genera.</title>
        <authorList>
            <person name="Goeker M."/>
        </authorList>
    </citation>
    <scope>NUCLEOTIDE SEQUENCE [LARGE SCALE GENOMIC DNA]</scope>
    <source>
        <strain evidence="6 7">YU 961-1</strain>
    </source>
</reference>
<dbReference type="RefSeq" id="WP_146107932.1">
    <property type="nucleotide sequence ID" value="NZ_CP154825.1"/>
</dbReference>
<dbReference type="PROSITE" id="PS00889">
    <property type="entry name" value="CNMP_BINDING_2"/>
    <property type="match status" value="1"/>
</dbReference>
<dbReference type="Gene3D" id="2.60.120.10">
    <property type="entry name" value="Jelly Rolls"/>
    <property type="match status" value="1"/>
</dbReference>
<dbReference type="GO" id="GO:0003677">
    <property type="term" value="F:DNA binding"/>
    <property type="evidence" value="ECO:0007669"/>
    <property type="project" value="UniProtKB-KW"/>
</dbReference>